<evidence type="ECO:0000313" key="1">
    <source>
        <dbReference type="EMBL" id="KAJ8678731.1"/>
    </source>
</evidence>
<keyword evidence="2" id="KW-1185">Reference proteome</keyword>
<sequence length="591" mass="67409">MYEEFATSLSHQDIDGISFFELSQKDMCAMGITMGHAKQLLRVIRQLNEAETSEESNMPLGNKGESIVKDTETCSEMRKNGSHPGLKRREPHDSSLVSSSATDHQSCSKIPKKLGTMVTENAKESSNQPSCSSQSLDKNKVPEDVFSRYPSIRRMLEDHPQGPKILKALDNTQKPFGEKARRNLIQKMVAELIIAQNNNNYPPDEAKLALAVALIDEFPRLKNRFALLGYEHYFHPETKKGYITTRLRQIQRQLPISEKKYNTSRNRQKTSSSVGSSTSLAKIDSVQLLPEKELIEIISIMKRKDPTNPDHIDTIKKLMMKSFYNRRNWILEAGPSVTEVLESYIHLKSFHGDMVDKEFSIMHKNKGDSFIAEFPSFYEERLIRYANFENPRLLEQYADEKNRTLKALFVLSGLLPVRNLATLCKSRKYNRDGKKNGIAAENEKREQGKIKSKTPDPLSYLLKISTDGTDPHTYVTNVRKEDGSSVQPYLLGLGPATNRFYFVVADNAIFSHKDTTDIVSAFDLLFKIFQVFNLDYPPQILYFYHFIESFIYKCRLYSEDCITSLHVALHDMGDGMLVEECTDSDSSSTPK</sequence>
<proteinExistence type="predicted"/>
<protein>
    <submittedName>
        <fullName evidence="1">Uncharacterized protein</fullName>
    </submittedName>
</protein>
<evidence type="ECO:0000313" key="2">
    <source>
        <dbReference type="Proteomes" id="UP001239111"/>
    </source>
</evidence>
<comment type="caution">
    <text evidence="1">The sequence shown here is derived from an EMBL/GenBank/DDBJ whole genome shotgun (WGS) entry which is preliminary data.</text>
</comment>
<organism evidence="1 2">
    <name type="scientific">Eretmocerus hayati</name>
    <dbReference type="NCBI Taxonomy" id="131215"/>
    <lineage>
        <taxon>Eukaryota</taxon>
        <taxon>Metazoa</taxon>
        <taxon>Ecdysozoa</taxon>
        <taxon>Arthropoda</taxon>
        <taxon>Hexapoda</taxon>
        <taxon>Insecta</taxon>
        <taxon>Pterygota</taxon>
        <taxon>Neoptera</taxon>
        <taxon>Endopterygota</taxon>
        <taxon>Hymenoptera</taxon>
        <taxon>Apocrita</taxon>
        <taxon>Proctotrupomorpha</taxon>
        <taxon>Chalcidoidea</taxon>
        <taxon>Aphelinidae</taxon>
        <taxon>Aphelininae</taxon>
        <taxon>Eretmocerus</taxon>
    </lineage>
</organism>
<reference evidence="1" key="1">
    <citation type="submission" date="2023-04" db="EMBL/GenBank/DDBJ databases">
        <title>A chromosome-level genome assembly of the parasitoid wasp Eretmocerus hayati.</title>
        <authorList>
            <person name="Zhong Y."/>
            <person name="Liu S."/>
            <person name="Liu Y."/>
        </authorList>
    </citation>
    <scope>NUCLEOTIDE SEQUENCE</scope>
    <source>
        <strain evidence="1">ZJU_SS_LIU_2023</strain>
    </source>
</reference>
<dbReference type="EMBL" id="CM056742">
    <property type="protein sequence ID" value="KAJ8678731.1"/>
    <property type="molecule type" value="Genomic_DNA"/>
</dbReference>
<dbReference type="Proteomes" id="UP001239111">
    <property type="component" value="Chromosome 2"/>
</dbReference>
<gene>
    <name evidence="1" type="ORF">QAD02_014518</name>
</gene>
<name>A0ACC2P773_9HYME</name>
<accession>A0ACC2P773</accession>